<feature type="non-terminal residue" evidence="1">
    <location>
        <position position="53"/>
    </location>
</feature>
<keyword evidence="2" id="KW-1185">Reference proteome</keyword>
<comment type="caution">
    <text evidence="1">The sequence shown here is derived from an EMBL/GenBank/DDBJ whole genome shotgun (WGS) entry which is preliminary data.</text>
</comment>
<sequence length="53" mass="5566">MSSSQRLCHLARARCLKSYFALLLGRGAVSTAASVDVIASLASSSAFSFTRCP</sequence>
<name>A0A4Y2J0F4_ARAVE</name>
<organism evidence="1 2">
    <name type="scientific">Araneus ventricosus</name>
    <name type="common">Orbweaver spider</name>
    <name type="synonym">Epeira ventricosa</name>
    <dbReference type="NCBI Taxonomy" id="182803"/>
    <lineage>
        <taxon>Eukaryota</taxon>
        <taxon>Metazoa</taxon>
        <taxon>Ecdysozoa</taxon>
        <taxon>Arthropoda</taxon>
        <taxon>Chelicerata</taxon>
        <taxon>Arachnida</taxon>
        <taxon>Araneae</taxon>
        <taxon>Araneomorphae</taxon>
        <taxon>Entelegynae</taxon>
        <taxon>Araneoidea</taxon>
        <taxon>Araneidae</taxon>
        <taxon>Araneus</taxon>
    </lineage>
</organism>
<reference evidence="1 2" key="1">
    <citation type="journal article" date="2019" name="Sci. Rep.">
        <title>Orb-weaving spider Araneus ventricosus genome elucidates the spidroin gene catalogue.</title>
        <authorList>
            <person name="Kono N."/>
            <person name="Nakamura H."/>
            <person name="Ohtoshi R."/>
            <person name="Moran D.A.P."/>
            <person name="Shinohara A."/>
            <person name="Yoshida Y."/>
            <person name="Fujiwara M."/>
            <person name="Mori M."/>
            <person name="Tomita M."/>
            <person name="Arakawa K."/>
        </authorList>
    </citation>
    <scope>NUCLEOTIDE SEQUENCE [LARGE SCALE GENOMIC DNA]</scope>
</reference>
<dbReference type="Proteomes" id="UP000499080">
    <property type="component" value="Unassembled WGS sequence"/>
</dbReference>
<accession>A0A4Y2J0F4</accession>
<evidence type="ECO:0000313" key="2">
    <source>
        <dbReference type="Proteomes" id="UP000499080"/>
    </source>
</evidence>
<evidence type="ECO:0000313" key="1">
    <source>
        <dbReference type="EMBL" id="GBM83617.1"/>
    </source>
</evidence>
<proteinExistence type="predicted"/>
<gene>
    <name evidence="1" type="ORF">AVEN_260294_1</name>
</gene>
<dbReference type="AlphaFoldDB" id="A0A4Y2J0F4"/>
<protein>
    <submittedName>
        <fullName evidence="1">Uncharacterized protein</fullName>
    </submittedName>
</protein>
<dbReference type="EMBL" id="BGPR01003096">
    <property type="protein sequence ID" value="GBM83617.1"/>
    <property type="molecule type" value="Genomic_DNA"/>
</dbReference>